<dbReference type="EnsemblMetazoa" id="XM_006561809">
    <property type="protein sequence ID" value="XP_006561872"/>
    <property type="gene ID" value="LOC409011"/>
</dbReference>
<evidence type="ECO:0000256" key="9">
    <source>
        <dbReference type="RuleBase" id="RU003567"/>
    </source>
</evidence>
<dbReference type="HAMAP" id="MF_00444">
    <property type="entry name" value="ClpP"/>
    <property type="match status" value="1"/>
</dbReference>
<dbReference type="RefSeq" id="XP_006561872.1">
    <property type="nucleotide sequence ID" value="XM_006561809.3"/>
</dbReference>
<dbReference type="EnsemblMetazoa" id="XM_026442971">
    <property type="protein sequence ID" value="XP_026298756"/>
    <property type="gene ID" value="LOC409011"/>
</dbReference>
<dbReference type="RefSeq" id="XP_392540.2">
    <property type="nucleotide sequence ID" value="XM_392540.7"/>
</dbReference>
<evidence type="ECO:0000256" key="7">
    <source>
        <dbReference type="ARBA" id="ARBA00065540"/>
    </source>
</evidence>
<dbReference type="InterPro" id="IPR029045">
    <property type="entry name" value="ClpP/crotonase-like_dom_sf"/>
</dbReference>
<protein>
    <recommendedName>
        <fullName evidence="9">ATP-dependent Clp protease proteolytic subunit</fullName>
    </recommendedName>
</protein>
<evidence type="ECO:0000313" key="14">
    <source>
        <dbReference type="RefSeq" id="XP_006561872.1"/>
    </source>
</evidence>
<reference evidence="13 14" key="2">
    <citation type="submission" date="2025-04" db="UniProtKB">
        <authorList>
            <consortium name="RefSeq"/>
        </authorList>
    </citation>
    <scope>IDENTIFICATION</scope>
    <source>
        <strain evidence="13 14">DH4</strain>
        <tissue evidence="13 14">Whole body</tissue>
    </source>
</reference>
<organism evidence="11">
    <name type="scientific">Apis mellifera</name>
    <name type="common">Honeybee</name>
    <dbReference type="NCBI Taxonomy" id="7460"/>
    <lineage>
        <taxon>Eukaryota</taxon>
        <taxon>Metazoa</taxon>
        <taxon>Ecdysozoa</taxon>
        <taxon>Arthropoda</taxon>
        <taxon>Hexapoda</taxon>
        <taxon>Insecta</taxon>
        <taxon>Pterygota</taxon>
        <taxon>Neoptera</taxon>
        <taxon>Endopterygota</taxon>
        <taxon>Hymenoptera</taxon>
        <taxon>Apocrita</taxon>
        <taxon>Aculeata</taxon>
        <taxon>Apoidea</taxon>
        <taxon>Anthophila</taxon>
        <taxon>Apidae</taxon>
        <taxon>Apis</taxon>
    </lineage>
</organism>
<dbReference type="CDD" id="cd07017">
    <property type="entry name" value="S14_ClpP_2"/>
    <property type="match status" value="1"/>
</dbReference>
<keyword evidence="2" id="KW-0645">Protease</keyword>
<comment type="similarity">
    <text evidence="1 9">Belongs to the peptidase S14 family.</text>
</comment>
<evidence type="ECO:0000256" key="10">
    <source>
        <dbReference type="SAM" id="MobiDB-lite"/>
    </source>
</evidence>
<evidence type="ECO:0000313" key="16">
    <source>
        <dbReference type="RefSeq" id="XP_392540.2"/>
    </source>
</evidence>
<dbReference type="RefSeq" id="XP_026298756.1">
    <property type="nucleotide sequence ID" value="XM_026442971.1"/>
</dbReference>
<dbReference type="NCBIfam" id="NF001368">
    <property type="entry name" value="PRK00277.1"/>
    <property type="match status" value="1"/>
</dbReference>
<keyword evidence="4" id="KW-0720">Serine protease</keyword>
<evidence type="ECO:0000313" key="15">
    <source>
        <dbReference type="RefSeq" id="XP_026298756.1"/>
    </source>
</evidence>
<reference evidence="11" key="1">
    <citation type="submission" date="2021-01" db="UniProtKB">
        <authorList>
            <consortium name="EnsemblMetazoa"/>
        </authorList>
    </citation>
    <scope>IDENTIFICATION</scope>
    <source>
        <strain evidence="11">DH4</strain>
    </source>
</reference>
<dbReference type="GO" id="GO:0051117">
    <property type="term" value="F:ATPase binding"/>
    <property type="evidence" value="ECO:0007669"/>
    <property type="project" value="TreeGrafter"/>
</dbReference>
<comment type="catalytic activity">
    <reaction evidence="5 8">
        <text>Hydrolysis of proteins to small peptides in the presence of ATP and magnesium. alpha-casein is the usual test substrate. In the absence of ATP, only oligopeptides shorter than five residues are hydrolyzed (such as succinyl-Leu-Tyr-|-NHMec, and Leu-Tyr-Leu-|-Tyr-Trp, in which cleavage of the -Tyr-|-Leu- and -Tyr-|-Trp bonds also occurs).</text>
        <dbReference type="EC" id="3.4.21.92"/>
    </reaction>
</comment>
<accession>A0A7M7GSV3</accession>
<dbReference type="EnsemblMetazoa" id="XM_392540">
    <property type="protein sequence ID" value="XP_392540"/>
    <property type="gene ID" value="LOC409011"/>
</dbReference>
<proteinExistence type="inferred from homology"/>
<name>A0A7M7GSV3_APIME</name>
<dbReference type="AlphaFoldDB" id="A0A7M7GSV3"/>
<dbReference type="Gene3D" id="3.90.226.10">
    <property type="entry name" value="2-enoyl-CoA Hydratase, Chain A, domain 1"/>
    <property type="match status" value="1"/>
</dbReference>
<evidence type="ECO:0000313" key="11">
    <source>
        <dbReference type="EnsemblMetazoa" id="XP_006561871"/>
    </source>
</evidence>
<gene>
    <name evidence="11" type="primary">409011</name>
    <name evidence="13 14 15 16" type="synonym">LOC409011</name>
</gene>
<comment type="subunit">
    <text evidence="7">Tetradecamer that assembles into a two heptameric rings with a central cavity.</text>
</comment>
<dbReference type="OrthoDB" id="2017408at2759"/>
<dbReference type="KEGG" id="ame:409011"/>
<dbReference type="GO" id="GO:0009368">
    <property type="term" value="C:endopeptidase Clp complex"/>
    <property type="evidence" value="ECO:0007669"/>
    <property type="project" value="TreeGrafter"/>
</dbReference>
<dbReference type="GO" id="GO:0004252">
    <property type="term" value="F:serine-type endopeptidase activity"/>
    <property type="evidence" value="ECO:0007669"/>
    <property type="project" value="UniProtKB-EC"/>
</dbReference>
<dbReference type="PANTHER" id="PTHR10381:SF11">
    <property type="entry name" value="ATP-DEPENDENT CLP PROTEASE PROTEOLYTIC SUBUNIT, MITOCHONDRIAL"/>
    <property type="match status" value="1"/>
</dbReference>
<dbReference type="GO" id="GO:0004176">
    <property type="term" value="F:ATP-dependent peptidase activity"/>
    <property type="evidence" value="ECO:0007669"/>
    <property type="project" value="InterPro"/>
</dbReference>
<keyword evidence="3" id="KW-0378">Hydrolase</keyword>
<dbReference type="InterPro" id="IPR023562">
    <property type="entry name" value="ClpP/TepA"/>
</dbReference>
<dbReference type="NCBIfam" id="NF009205">
    <property type="entry name" value="PRK12553.1"/>
    <property type="match status" value="1"/>
</dbReference>
<dbReference type="GO" id="GO:0006515">
    <property type="term" value="P:protein quality control for misfolded or incompletely synthesized proteins"/>
    <property type="evidence" value="ECO:0007669"/>
    <property type="project" value="TreeGrafter"/>
</dbReference>
<evidence type="ECO:0000313" key="13">
    <source>
        <dbReference type="RefSeq" id="XP_006561871.1"/>
    </source>
</evidence>
<evidence type="ECO:0000313" key="12">
    <source>
        <dbReference type="Proteomes" id="UP000005203"/>
    </source>
</evidence>
<evidence type="ECO:0000256" key="6">
    <source>
        <dbReference type="ARBA" id="ARBA00059384"/>
    </source>
</evidence>
<dbReference type="EnsemblMetazoa" id="XM_006561808">
    <property type="protein sequence ID" value="XP_006561871"/>
    <property type="gene ID" value="LOC409011"/>
</dbReference>
<dbReference type="Pfam" id="PF00574">
    <property type="entry name" value="CLP_protease"/>
    <property type="match status" value="1"/>
</dbReference>
<accession>A0A8B9B3A0</accession>
<comment type="function">
    <text evidence="6">Clp cleaves peptides in various proteins in a process that requires ATP hydrolysis. Clp may be responsible for a fairly general and central housekeeping function rather than for the degradation of specific substrates.</text>
</comment>
<evidence type="ECO:0000256" key="5">
    <source>
        <dbReference type="ARBA" id="ARBA00034021"/>
    </source>
</evidence>
<evidence type="ECO:0000256" key="3">
    <source>
        <dbReference type="ARBA" id="ARBA00022801"/>
    </source>
</evidence>
<dbReference type="PROSITE" id="PS00381">
    <property type="entry name" value="CLP_PROTEASE_SER"/>
    <property type="match status" value="1"/>
</dbReference>
<keyword evidence="12" id="KW-1185">Reference proteome</keyword>
<dbReference type="Proteomes" id="UP000005203">
    <property type="component" value="Linkage group LG9"/>
</dbReference>
<dbReference type="PRINTS" id="PR00127">
    <property type="entry name" value="CLPPROTEASEP"/>
</dbReference>
<accession>A0A8B6YW94</accession>
<dbReference type="FunFam" id="3.90.226.10:FF:000001">
    <property type="entry name" value="ATP-dependent Clp protease proteolytic subunit"/>
    <property type="match status" value="1"/>
</dbReference>
<evidence type="ECO:0000256" key="4">
    <source>
        <dbReference type="ARBA" id="ARBA00022825"/>
    </source>
</evidence>
<sequence length="237" mass="26313">MLRKLSNLLQIFVPGQKVSKRYLNFIPVVVEQSGRGERAYDIYSRLLKERIICLMGPITDNVSSVVIAQLLFLQSENSKNPIHMYINSPGGSVTAGLGIYDTMQYVLPPVATWCVGQACSMASLLLAAGTKGMRHSLPNARIMTHQPSGGVSGQATDIQIQALEILKLKKQINNLYVKHTGLDLEKIERCMERDNFMSPKEAKEFGIIDKVLSHPMQEDEPDSTKMPKAVLEISTQP</sequence>
<dbReference type="InterPro" id="IPR001907">
    <property type="entry name" value="ClpP"/>
</dbReference>
<dbReference type="RefSeq" id="XP_006561871.1">
    <property type="nucleotide sequence ID" value="XM_006561808.3"/>
</dbReference>
<feature type="active site" evidence="8">
    <location>
        <position position="120"/>
    </location>
</feature>
<dbReference type="OMA" id="RDYWMKA"/>
<evidence type="ECO:0000256" key="2">
    <source>
        <dbReference type="ARBA" id="ARBA00022670"/>
    </source>
</evidence>
<evidence type="ECO:0000256" key="1">
    <source>
        <dbReference type="ARBA" id="ARBA00007039"/>
    </source>
</evidence>
<evidence type="ECO:0000256" key="8">
    <source>
        <dbReference type="PROSITE-ProRule" id="PRU10085"/>
    </source>
</evidence>
<feature type="region of interest" description="Disordered" evidence="10">
    <location>
        <begin position="217"/>
        <end position="237"/>
    </location>
</feature>
<dbReference type="SUPFAM" id="SSF52096">
    <property type="entry name" value="ClpP/crotonase"/>
    <property type="match status" value="1"/>
</dbReference>
<accession>A0A7M7LMR7</accession>
<dbReference type="PANTHER" id="PTHR10381">
    <property type="entry name" value="ATP-DEPENDENT CLP PROTEASE PROTEOLYTIC SUBUNIT"/>
    <property type="match status" value="1"/>
</dbReference>
<dbReference type="InterPro" id="IPR018215">
    <property type="entry name" value="ClpP_Ser_AS"/>
</dbReference>